<protein>
    <submittedName>
        <fullName evidence="1">Uncharacterized protein</fullName>
    </submittedName>
</protein>
<organism evidence="1 2">
    <name type="scientific">Pseudomonas gorinensis</name>
    <dbReference type="NCBI Taxonomy" id="3240790"/>
    <lineage>
        <taxon>Bacteria</taxon>
        <taxon>Pseudomonadati</taxon>
        <taxon>Pseudomonadota</taxon>
        <taxon>Gammaproteobacteria</taxon>
        <taxon>Pseudomonadales</taxon>
        <taxon>Pseudomonadaceae</taxon>
        <taxon>Pseudomonas</taxon>
    </lineage>
</organism>
<dbReference type="EMBL" id="CP006852">
    <property type="protein sequence ID" value="AHC38038.1"/>
    <property type="molecule type" value="Genomic_DNA"/>
</dbReference>
<accession>A0ACA7PDL8</accession>
<gene>
    <name evidence="1" type="ORF">U771_27830</name>
</gene>
<reference evidence="1 2" key="1">
    <citation type="journal article" date="2014" name="Genome Announc.">
        <title>Complete Genome Sequence of Pseudomonas sp. Strain TKP, Isolated from a gamma-Hexachlorocyclohexane-Degrading Mixed Culture.</title>
        <authorList>
            <person name="Ohtsubo Y."/>
            <person name="Kishida K."/>
            <person name="Sato T."/>
            <person name="Tabata M."/>
            <person name="Kawasumi T."/>
            <person name="Ogura Y."/>
            <person name="Hayashi T."/>
            <person name="Tsuda M."/>
            <person name="Nagata Y."/>
        </authorList>
    </citation>
    <scope>NUCLEOTIDE SEQUENCE [LARGE SCALE GENOMIC DNA]</scope>
    <source>
        <strain evidence="1 2">TKP</strain>
    </source>
</reference>
<name>A0ACA7PDL8_9PSED</name>
<proteinExistence type="predicted"/>
<dbReference type="Proteomes" id="UP000018725">
    <property type="component" value="Chromosome"/>
</dbReference>
<evidence type="ECO:0000313" key="2">
    <source>
        <dbReference type="Proteomes" id="UP000018725"/>
    </source>
</evidence>
<keyword evidence="2" id="KW-1185">Reference proteome</keyword>
<sequence length="42" mass="4700">MATFELDRGGLILFGALSGLIDTKKRRVRAQTLREVELQEAP</sequence>
<evidence type="ECO:0000313" key="1">
    <source>
        <dbReference type="EMBL" id="AHC38038.1"/>
    </source>
</evidence>